<evidence type="ECO:0000256" key="3">
    <source>
        <dbReference type="ARBA" id="ARBA00022729"/>
    </source>
</evidence>
<dbReference type="PANTHER" id="PTHR30024:SF47">
    <property type="entry name" value="TAURINE-BINDING PERIPLASMIC PROTEIN"/>
    <property type="match status" value="1"/>
</dbReference>
<dbReference type="Proteomes" id="UP000196086">
    <property type="component" value="Unassembled WGS sequence"/>
</dbReference>
<evidence type="ECO:0000313" key="5">
    <source>
        <dbReference type="EMBL" id="OUJ02345.1"/>
    </source>
</evidence>
<comment type="similarity">
    <text evidence="2">Belongs to the bacterial solute-binding protein SsuA/TauA family.</text>
</comment>
<gene>
    <name evidence="5" type="ORF">HK14_05705</name>
</gene>
<dbReference type="PANTHER" id="PTHR30024">
    <property type="entry name" value="ALIPHATIC SULFONATES-BINDING PROTEIN-RELATED"/>
    <property type="match status" value="1"/>
</dbReference>
<evidence type="ECO:0000256" key="2">
    <source>
        <dbReference type="ARBA" id="ARBA00010742"/>
    </source>
</evidence>
<dbReference type="GO" id="GO:0042597">
    <property type="term" value="C:periplasmic space"/>
    <property type="evidence" value="ECO:0007669"/>
    <property type="project" value="UniProtKB-SubCell"/>
</dbReference>
<sequence length="352" mass="37532">MGVKHMKRLFSKLALLGAVALSAFAVPASAGTPIKVGYIPVLGSSALFVVDGEGWAKSAGLDLQLVRFTSGPQAIQALVSGRIDAYVAGVLPLLQARAHGADVKVVTAASVEELEVVTRGKLAEALPKQQDGDVPVSVVKTAFDTFKTEQSRPPRLAAQPAGSVPDTLLRYWLQKRVNIPAPLTNTVSIVGVDIDAAQQAFLAGAVDAAVLREPALTVVRSRLPETKTLATGHDLLPDQPGSVLAIVKPDAPEHQVWSQKLAELFVKATTLLATHPDEAAPFVTKALGGGILSEDILKKALEHSASRFVSDPARIVEGVRQLQDFEVEQGLLRKAQPVDDLFDLDLWRRVKQ</sequence>
<proteinExistence type="inferred from homology"/>
<accession>A0A1Z5YUS7</accession>
<protein>
    <submittedName>
        <fullName evidence="5">Nitrate ABC transporter substrate-binding protein</fullName>
    </submittedName>
</protein>
<dbReference type="AlphaFoldDB" id="A0A1Z5YUS7"/>
<comment type="subcellular location">
    <subcellularLocation>
        <location evidence="1">Periplasm</location>
    </subcellularLocation>
</comment>
<feature type="signal peptide" evidence="4">
    <location>
        <begin position="1"/>
        <end position="30"/>
    </location>
</feature>
<evidence type="ECO:0000313" key="6">
    <source>
        <dbReference type="Proteomes" id="UP000196086"/>
    </source>
</evidence>
<keyword evidence="3 4" id="KW-0732">Signal</keyword>
<reference evidence="5 6" key="1">
    <citation type="submission" date="2014-06" db="EMBL/GenBank/DDBJ databases">
        <authorList>
            <person name="Ju J."/>
            <person name="Zhang J."/>
        </authorList>
    </citation>
    <scope>NUCLEOTIDE SEQUENCE [LARGE SCALE GENOMIC DNA]</scope>
    <source>
        <strain evidence="5 6">DsW_47</strain>
    </source>
</reference>
<organism evidence="5 6">
    <name type="scientific">Acetobacter cibinongensis</name>
    <dbReference type="NCBI Taxonomy" id="146475"/>
    <lineage>
        <taxon>Bacteria</taxon>
        <taxon>Pseudomonadati</taxon>
        <taxon>Pseudomonadota</taxon>
        <taxon>Alphaproteobacteria</taxon>
        <taxon>Acetobacterales</taxon>
        <taxon>Acetobacteraceae</taxon>
        <taxon>Acetobacter</taxon>
    </lineage>
</organism>
<feature type="chain" id="PRO_5012735360" evidence="4">
    <location>
        <begin position="31"/>
        <end position="352"/>
    </location>
</feature>
<dbReference type="EMBL" id="JOMQ01000029">
    <property type="protein sequence ID" value="OUJ02345.1"/>
    <property type="molecule type" value="Genomic_DNA"/>
</dbReference>
<dbReference type="Gene3D" id="3.40.190.10">
    <property type="entry name" value="Periplasmic binding protein-like II"/>
    <property type="match status" value="2"/>
</dbReference>
<evidence type="ECO:0000256" key="4">
    <source>
        <dbReference type="SAM" id="SignalP"/>
    </source>
</evidence>
<evidence type="ECO:0000256" key="1">
    <source>
        <dbReference type="ARBA" id="ARBA00004418"/>
    </source>
</evidence>
<comment type="caution">
    <text evidence="5">The sequence shown here is derived from an EMBL/GenBank/DDBJ whole genome shotgun (WGS) entry which is preliminary data.</text>
</comment>
<dbReference type="SUPFAM" id="SSF53850">
    <property type="entry name" value="Periplasmic binding protein-like II"/>
    <property type="match status" value="1"/>
</dbReference>
<dbReference type="Pfam" id="PF13379">
    <property type="entry name" value="NMT1_2"/>
    <property type="match status" value="1"/>
</dbReference>
<name>A0A1Z5YUS7_9PROT</name>